<keyword evidence="5" id="KW-0813">Transport</keyword>
<dbReference type="NCBIfam" id="TIGR01770">
    <property type="entry name" value="NDH_I_N"/>
    <property type="match status" value="1"/>
</dbReference>
<evidence type="ECO:0000256" key="5">
    <source>
        <dbReference type="HAMAP-Rule" id="MF_00445"/>
    </source>
</evidence>
<dbReference type="GO" id="GO:0012505">
    <property type="term" value="C:endomembrane system"/>
    <property type="evidence" value="ECO:0007669"/>
    <property type="project" value="UniProtKB-SubCell"/>
</dbReference>
<comment type="catalytic activity">
    <reaction evidence="5">
        <text>a quinone + NADH + 5 H(+)(in) = a quinol + NAD(+) + 4 H(+)(out)</text>
        <dbReference type="Rhea" id="RHEA:57888"/>
        <dbReference type="ChEBI" id="CHEBI:15378"/>
        <dbReference type="ChEBI" id="CHEBI:24646"/>
        <dbReference type="ChEBI" id="CHEBI:57540"/>
        <dbReference type="ChEBI" id="CHEBI:57945"/>
        <dbReference type="ChEBI" id="CHEBI:132124"/>
    </reaction>
</comment>
<evidence type="ECO:0000256" key="1">
    <source>
        <dbReference type="ARBA" id="ARBA00004127"/>
    </source>
</evidence>
<comment type="subcellular location">
    <subcellularLocation>
        <location evidence="5">Cell membrane</location>
        <topology evidence="5">Multi-pass membrane protein</topology>
    </subcellularLocation>
    <subcellularLocation>
        <location evidence="1">Endomembrane system</location>
        <topology evidence="1">Multi-pass membrane protein</topology>
    </subcellularLocation>
    <subcellularLocation>
        <location evidence="6">Membrane</location>
        <topology evidence="6">Multi-pass membrane protein</topology>
    </subcellularLocation>
</comment>
<feature type="domain" description="NADH:quinone oxidoreductase/Mrp antiporter transmembrane" evidence="7">
    <location>
        <begin position="138"/>
        <end position="436"/>
    </location>
</feature>
<accession>A0A2G6K8Y4</accession>
<feature type="transmembrane region" description="Helical" evidence="5">
    <location>
        <begin position="348"/>
        <end position="370"/>
    </location>
</feature>
<feature type="transmembrane region" description="Helical" evidence="5">
    <location>
        <begin position="213"/>
        <end position="235"/>
    </location>
</feature>
<feature type="transmembrane region" description="Helical" evidence="5">
    <location>
        <begin position="88"/>
        <end position="107"/>
    </location>
</feature>
<reference evidence="8 9" key="1">
    <citation type="submission" date="2017-10" db="EMBL/GenBank/DDBJ databases">
        <title>Novel microbial diversity and functional potential in the marine mammal oral microbiome.</title>
        <authorList>
            <person name="Dudek N.K."/>
            <person name="Sun C.L."/>
            <person name="Burstein D."/>
            <person name="Kantor R.S."/>
            <person name="Aliaga Goltsman D.S."/>
            <person name="Bik E.M."/>
            <person name="Thomas B.C."/>
            <person name="Banfield J.F."/>
            <person name="Relman D.A."/>
        </authorList>
    </citation>
    <scope>NUCLEOTIDE SEQUENCE [LARGE SCALE GENOMIC DNA]</scope>
    <source>
        <strain evidence="8">DOLJORAL78_61_10</strain>
    </source>
</reference>
<feature type="transmembrane region" description="Helical" evidence="5">
    <location>
        <begin position="473"/>
        <end position="494"/>
    </location>
</feature>
<comment type="function">
    <text evidence="5">NDH-1 shuttles electrons from NADH, via FMN and iron-sulfur (Fe-S) centers, to quinones in the respiratory chain. The immediate electron acceptor for the enzyme in this species is believed to be a menaquinone. Couples the redox reaction to proton translocation (for every two electrons transferred, four hydrogen ions are translocated across the cytoplasmic membrane), and thus conserves the redox energy in a proton gradient.</text>
</comment>
<comment type="similarity">
    <text evidence="5">Belongs to the complex I subunit 2 family.</text>
</comment>
<feature type="transmembrane region" description="Helical" evidence="5">
    <location>
        <begin position="142"/>
        <end position="161"/>
    </location>
</feature>
<keyword evidence="5" id="KW-0520">NAD</keyword>
<dbReference type="EMBL" id="PDSL01000082">
    <property type="protein sequence ID" value="PIE31442.1"/>
    <property type="molecule type" value="Genomic_DNA"/>
</dbReference>
<dbReference type="GO" id="GO:0008137">
    <property type="term" value="F:NADH dehydrogenase (ubiquinone) activity"/>
    <property type="evidence" value="ECO:0007669"/>
    <property type="project" value="InterPro"/>
</dbReference>
<dbReference type="InterPro" id="IPR010096">
    <property type="entry name" value="NADH-Q_OxRdtase_suN/2"/>
</dbReference>
<dbReference type="GO" id="GO:0050136">
    <property type="term" value="F:NADH dehydrogenase (quinone) (non-electrogenic) activity"/>
    <property type="evidence" value="ECO:0007669"/>
    <property type="project" value="UniProtKB-UniRule"/>
</dbReference>
<feature type="transmembrane region" description="Helical" evidence="5">
    <location>
        <begin position="316"/>
        <end position="336"/>
    </location>
</feature>
<feature type="transmembrane region" description="Helical" evidence="5">
    <location>
        <begin position="173"/>
        <end position="193"/>
    </location>
</feature>
<keyword evidence="5" id="KW-0874">Quinone</keyword>
<feature type="transmembrane region" description="Helical" evidence="5">
    <location>
        <begin position="391"/>
        <end position="413"/>
    </location>
</feature>
<keyword evidence="5" id="KW-1278">Translocase</keyword>
<keyword evidence="5" id="KW-1003">Cell membrane</keyword>
<dbReference type="HAMAP" id="MF_00445">
    <property type="entry name" value="NDH1_NuoN_1"/>
    <property type="match status" value="1"/>
</dbReference>
<dbReference type="PANTHER" id="PTHR22773">
    <property type="entry name" value="NADH DEHYDROGENASE"/>
    <property type="match status" value="1"/>
</dbReference>
<keyword evidence="3 5" id="KW-1133">Transmembrane helix</keyword>
<evidence type="ECO:0000256" key="2">
    <source>
        <dbReference type="ARBA" id="ARBA00022692"/>
    </source>
</evidence>
<dbReference type="Proteomes" id="UP000230914">
    <property type="component" value="Unassembled WGS sequence"/>
</dbReference>
<organism evidence="8 9">
    <name type="scientific">Ilumatobacter coccineus</name>
    <dbReference type="NCBI Taxonomy" id="467094"/>
    <lineage>
        <taxon>Bacteria</taxon>
        <taxon>Bacillati</taxon>
        <taxon>Actinomycetota</taxon>
        <taxon>Acidimicrobiia</taxon>
        <taxon>Acidimicrobiales</taxon>
        <taxon>Ilumatobacteraceae</taxon>
        <taxon>Ilumatobacter</taxon>
    </lineage>
</organism>
<keyword evidence="4 5" id="KW-0472">Membrane</keyword>
<feature type="transmembrane region" description="Helical" evidence="5">
    <location>
        <begin position="119"/>
        <end position="136"/>
    </location>
</feature>
<feature type="transmembrane region" description="Helical" evidence="5">
    <location>
        <begin position="255"/>
        <end position="279"/>
    </location>
</feature>
<evidence type="ECO:0000256" key="6">
    <source>
        <dbReference type="RuleBase" id="RU000320"/>
    </source>
</evidence>
<name>A0A2G6K8Y4_9ACTN</name>
<sequence length="509" mass="53867">MISSLLALATDWSAPHVDWFGLAPELVLAVGINLVLLIDLWIDDAKRWIMAVVAGAVFAIALIPVVALATSGEPVRSMFFDTYVIDGYALAFKGLFLVIGIVVVLISQTELDEGGYYQGEYYLMLLVSVLGMVMMASSRDLISVFVALEMLSIPAYMMAAWRKSDARSHEAGVKYYLLGVFASGVLLFGMSYLYGTTGQIRLREIGSVLASQIAGEGITALQVVAVIFVIIGFAFKVSAVPFHTWAPDTYQGAPLPVTAFLSVASKAAGFVGLISMLYLTLYSADRVSTPILFALAVLTMTVGNLVALRQTNIVRLMAYSSVSQGGFIVMPLVVFTTGDAAGSALKAAVVYLMIYALSNLGAFAVIMAVVRTGQSAKISSFGGLINRSPALAVMMTIFLASLTGVPPLGIWIAKFASFRAVLDAGGGLAYILAIVAAINTVIAAAYYMKVLRAIWMDPVPEGHDHSIELPRSLGAALAVCVAGTIVLGIIPGLVMRFADLGDLVGALGR</sequence>
<feature type="transmembrane region" description="Helical" evidence="5">
    <location>
        <begin position="291"/>
        <end position="309"/>
    </location>
</feature>
<feature type="transmembrane region" description="Helical" evidence="5">
    <location>
        <begin position="20"/>
        <end position="41"/>
    </location>
</feature>
<dbReference type="EC" id="7.1.1.-" evidence="5"/>
<dbReference type="AlphaFoldDB" id="A0A2G6K8Y4"/>
<feature type="transmembrane region" description="Helical" evidence="5">
    <location>
        <begin position="48"/>
        <end position="68"/>
    </location>
</feature>
<comment type="subunit">
    <text evidence="5">NDH-1 is composed of 14 different subunits. Subunits NuoA, H, J, K, L, M, N constitute the membrane sector of the complex.</text>
</comment>
<dbReference type="Pfam" id="PF00361">
    <property type="entry name" value="Proton_antipo_M"/>
    <property type="match status" value="1"/>
</dbReference>
<evidence type="ECO:0000313" key="9">
    <source>
        <dbReference type="Proteomes" id="UP000230914"/>
    </source>
</evidence>
<evidence type="ECO:0000259" key="7">
    <source>
        <dbReference type="Pfam" id="PF00361"/>
    </source>
</evidence>
<dbReference type="InterPro" id="IPR001750">
    <property type="entry name" value="ND/Mrp_TM"/>
</dbReference>
<comment type="caution">
    <text evidence="8">The sequence shown here is derived from an EMBL/GenBank/DDBJ whole genome shotgun (WGS) entry which is preliminary data.</text>
</comment>
<keyword evidence="2 5" id="KW-0812">Transmembrane</keyword>
<proteinExistence type="inferred from homology"/>
<evidence type="ECO:0000313" key="8">
    <source>
        <dbReference type="EMBL" id="PIE31442.1"/>
    </source>
</evidence>
<protein>
    <recommendedName>
        <fullName evidence="5">NADH-quinone oxidoreductase subunit N</fullName>
        <ecNumber evidence="5">7.1.1.-</ecNumber>
    </recommendedName>
    <alternativeName>
        <fullName evidence="5">NADH dehydrogenase I subunit N</fullName>
    </alternativeName>
    <alternativeName>
        <fullName evidence="5">NDH-1 subunit N</fullName>
    </alternativeName>
</protein>
<gene>
    <name evidence="5" type="primary">nuoN</name>
    <name evidence="8" type="ORF">CSA55_05660</name>
</gene>
<evidence type="ECO:0000256" key="4">
    <source>
        <dbReference type="ARBA" id="ARBA00023136"/>
    </source>
</evidence>
<dbReference type="GO" id="GO:0042773">
    <property type="term" value="P:ATP synthesis coupled electron transport"/>
    <property type="evidence" value="ECO:0007669"/>
    <property type="project" value="InterPro"/>
</dbReference>
<evidence type="ECO:0000256" key="3">
    <source>
        <dbReference type="ARBA" id="ARBA00022989"/>
    </source>
</evidence>
<dbReference type="GO" id="GO:0048038">
    <property type="term" value="F:quinone binding"/>
    <property type="evidence" value="ECO:0007669"/>
    <property type="project" value="UniProtKB-KW"/>
</dbReference>
<dbReference type="GO" id="GO:0005886">
    <property type="term" value="C:plasma membrane"/>
    <property type="evidence" value="ECO:0007669"/>
    <property type="project" value="UniProtKB-SubCell"/>
</dbReference>
<feature type="transmembrane region" description="Helical" evidence="5">
    <location>
        <begin position="428"/>
        <end position="448"/>
    </location>
</feature>